<sequence length="1080" mass="120222">MKVSFTPLKDLNLHIPFSFLLFFLGFSSSLFAQQRITGRVASRDTALQGVTVQVKGGTAAAQTDAQGNFTINAPANATLVVSNIGFAPQEVKVGNKSNIIIHMVPTTQQLTDVVVVGYGTQRKVTVTGSVTAVRGTELDKSPSTNLSNALVGRLPGVTAIQAGGEPGRDASTIRIRGTNTLGNSGPLIVIDGVPDRAGGLERLNPADIESMSVLKDASGAIYGARAANGVILITTKQGRSGKPTVSYDFNNGWLQPTVVPKMGNAAQYAELLNEQRLFSNVPYQQWSAAWEALKSTGTYTRTDNQQKVDAVYTPQDLQKFRDGSSPLTHPNTDWYKSVFRTWAGQQDHTLQVSGGTEAVRFLATAHYQDQGAYYKNSATGYKQYDMRINLDAKINKYINTTFGITAREEFRFFPTVGAGDIFRMLIRGKPTEMAVWPNGLPGPDIENGQNPVVVTTGATGYDRNRRDYFQTNGQVEIRTPWVEGLKFTLQGAADKFIARTKVWQTPWSLYFWDKTTFEADGTTPKLTRTTRSTFTDPMLRQQDEEELRIALTGLVNYDRKIGDDHTIALLAGVQKETRKGDNFYAYRRNFISAAVDQFSVGGTVAQDIGNIPNQGLGTSIFGSQARLSYFGRANYNYQEKYLAEFVWRYDGSYIFPEDKRFGFFPGVLVGWNISKENFFKNVGFINSLKLRASYGQMGNDRLNLPDYAYLSTYSLSGVQVINGQIARTLSEARVPNPNFTWEVANNANLGLEGSMMNNKVNFEFDIFNNQRKQILIQRAGSTPQSTGILNLLPPVNEGHVENKGWEFRVGYNGRASDVTFNVSVNGGYSKNKVKFWDENPGVRAHQRATGHPFGTNGFAYLAFQYDGVFRDEKDIAANTIDYGAAEANLRPGDMKFKDVSGPDGKPDGKITDLDAVRLDKTRDPRFTGGININVAYKNFDLSVLFQGAMGGLQLLRFNETGEFGNWLQYSYNNRWSVENPSTEHPRLVSRENRYYTSTFRNNTYWLRKNDYLRFKNFEVGYTLGPNVGQRIGISRFRVYVSGLNLATWDELGIWDPEATAENGYAYPNSRIINTGVRVTF</sequence>
<evidence type="ECO:0000313" key="10">
    <source>
        <dbReference type="EMBL" id="CAA9521789.1"/>
    </source>
</evidence>
<evidence type="ECO:0000256" key="2">
    <source>
        <dbReference type="ARBA" id="ARBA00022448"/>
    </source>
</evidence>
<dbReference type="Gene3D" id="2.170.130.10">
    <property type="entry name" value="TonB-dependent receptor, plug domain"/>
    <property type="match status" value="1"/>
</dbReference>
<evidence type="ECO:0000256" key="1">
    <source>
        <dbReference type="ARBA" id="ARBA00004571"/>
    </source>
</evidence>
<dbReference type="NCBIfam" id="TIGR04056">
    <property type="entry name" value="OMP_RagA_SusC"/>
    <property type="match status" value="1"/>
</dbReference>
<proteinExistence type="inferred from homology"/>
<dbReference type="EMBL" id="CADCVN010001161">
    <property type="protein sequence ID" value="CAA9521789.1"/>
    <property type="molecule type" value="Genomic_DNA"/>
</dbReference>
<evidence type="ECO:0000256" key="4">
    <source>
        <dbReference type="ARBA" id="ARBA00022692"/>
    </source>
</evidence>
<dbReference type="NCBIfam" id="TIGR04057">
    <property type="entry name" value="SusC_RagA_signa"/>
    <property type="match status" value="1"/>
</dbReference>
<comment type="similarity">
    <text evidence="8">Belongs to the TonB-dependent receptor family.</text>
</comment>
<keyword evidence="2 8" id="KW-0813">Transport</keyword>
<dbReference type="InterPro" id="IPR037066">
    <property type="entry name" value="Plug_dom_sf"/>
</dbReference>
<evidence type="ECO:0000256" key="8">
    <source>
        <dbReference type="PROSITE-ProRule" id="PRU01360"/>
    </source>
</evidence>
<dbReference type="Pfam" id="PF13715">
    <property type="entry name" value="CarbopepD_reg_2"/>
    <property type="match status" value="1"/>
</dbReference>
<dbReference type="InterPro" id="IPR023997">
    <property type="entry name" value="TonB-dep_OMP_SusC/RagA_CS"/>
</dbReference>
<dbReference type="InterPro" id="IPR039426">
    <property type="entry name" value="TonB-dep_rcpt-like"/>
</dbReference>
<dbReference type="InterPro" id="IPR008969">
    <property type="entry name" value="CarboxyPept-like_regulatory"/>
</dbReference>
<protein>
    <submittedName>
        <fullName evidence="10">Outer membrane TonB-dependent transporter, utilization system for glycans and polysaccharides (PUL), SusC family</fullName>
    </submittedName>
</protein>
<dbReference type="InterPro" id="IPR036942">
    <property type="entry name" value="Beta-barrel_TonB_sf"/>
</dbReference>
<evidence type="ECO:0000256" key="5">
    <source>
        <dbReference type="ARBA" id="ARBA00022729"/>
    </source>
</evidence>
<keyword evidence="4 8" id="KW-0812">Transmembrane</keyword>
<evidence type="ECO:0000256" key="3">
    <source>
        <dbReference type="ARBA" id="ARBA00022452"/>
    </source>
</evidence>
<dbReference type="SUPFAM" id="SSF49464">
    <property type="entry name" value="Carboxypeptidase regulatory domain-like"/>
    <property type="match status" value="1"/>
</dbReference>
<dbReference type="PANTHER" id="PTHR30069:SF29">
    <property type="entry name" value="HEMOGLOBIN AND HEMOGLOBIN-HAPTOGLOBIN-BINDING PROTEIN 1-RELATED"/>
    <property type="match status" value="1"/>
</dbReference>
<comment type="subcellular location">
    <subcellularLocation>
        <location evidence="1 8">Cell outer membrane</location>
        <topology evidence="1 8">Multi-pass membrane protein</topology>
    </subcellularLocation>
</comment>
<evidence type="ECO:0000256" key="7">
    <source>
        <dbReference type="ARBA" id="ARBA00023237"/>
    </source>
</evidence>
<accession>A0A6J4TG93</accession>
<keyword evidence="6 8" id="KW-0472">Membrane</keyword>
<dbReference type="AlphaFoldDB" id="A0A6J4TG93"/>
<keyword evidence="5" id="KW-0732">Signal</keyword>
<evidence type="ECO:0000259" key="9">
    <source>
        <dbReference type="Pfam" id="PF07715"/>
    </source>
</evidence>
<name>A0A6J4TG93_9BACT</name>
<keyword evidence="3 8" id="KW-1134">Transmembrane beta strand</keyword>
<dbReference type="GO" id="GO:0015344">
    <property type="term" value="F:siderophore uptake transmembrane transporter activity"/>
    <property type="evidence" value="ECO:0007669"/>
    <property type="project" value="TreeGrafter"/>
</dbReference>
<evidence type="ECO:0000256" key="6">
    <source>
        <dbReference type="ARBA" id="ARBA00023136"/>
    </source>
</evidence>
<dbReference type="FunFam" id="2.170.130.10:FF:000003">
    <property type="entry name" value="SusC/RagA family TonB-linked outer membrane protein"/>
    <property type="match status" value="1"/>
</dbReference>
<dbReference type="Gene3D" id="2.60.40.1120">
    <property type="entry name" value="Carboxypeptidase-like, regulatory domain"/>
    <property type="match status" value="1"/>
</dbReference>
<dbReference type="InterPro" id="IPR023996">
    <property type="entry name" value="TonB-dep_OMP_SusC/RagA"/>
</dbReference>
<dbReference type="Pfam" id="PF07715">
    <property type="entry name" value="Plug"/>
    <property type="match status" value="1"/>
</dbReference>
<organism evidence="10">
    <name type="scientific">uncultured Segetibacter sp</name>
    <dbReference type="NCBI Taxonomy" id="481133"/>
    <lineage>
        <taxon>Bacteria</taxon>
        <taxon>Pseudomonadati</taxon>
        <taxon>Bacteroidota</taxon>
        <taxon>Chitinophagia</taxon>
        <taxon>Chitinophagales</taxon>
        <taxon>Chitinophagaceae</taxon>
        <taxon>Segetibacter</taxon>
        <taxon>environmental samples</taxon>
    </lineage>
</organism>
<gene>
    <name evidence="10" type="ORF">AVDCRST_MAG96-2965</name>
</gene>
<reference evidence="10" key="1">
    <citation type="submission" date="2020-02" db="EMBL/GenBank/DDBJ databases">
        <authorList>
            <person name="Meier V. D."/>
        </authorList>
    </citation>
    <scope>NUCLEOTIDE SEQUENCE</scope>
    <source>
        <strain evidence="10">AVDCRST_MAG96</strain>
    </source>
</reference>
<dbReference type="SUPFAM" id="SSF56935">
    <property type="entry name" value="Porins"/>
    <property type="match status" value="1"/>
</dbReference>
<dbReference type="InterPro" id="IPR012910">
    <property type="entry name" value="Plug_dom"/>
</dbReference>
<feature type="domain" description="TonB-dependent receptor plug" evidence="9">
    <location>
        <begin position="123"/>
        <end position="230"/>
    </location>
</feature>
<dbReference type="PROSITE" id="PS52016">
    <property type="entry name" value="TONB_DEPENDENT_REC_3"/>
    <property type="match status" value="1"/>
</dbReference>
<dbReference type="GO" id="GO:0044718">
    <property type="term" value="P:siderophore transmembrane transport"/>
    <property type="evidence" value="ECO:0007669"/>
    <property type="project" value="TreeGrafter"/>
</dbReference>
<dbReference type="GO" id="GO:0009279">
    <property type="term" value="C:cell outer membrane"/>
    <property type="evidence" value="ECO:0007669"/>
    <property type="project" value="UniProtKB-SubCell"/>
</dbReference>
<dbReference type="PANTHER" id="PTHR30069">
    <property type="entry name" value="TONB-DEPENDENT OUTER MEMBRANE RECEPTOR"/>
    <property type="match status" value="1"/>
</dbReference>
<keyword evidence="7 8" id="KW-0998">Cell outer membrane</keyword>
<dbReference type="Gene3D" id="2.40.170.20">
    <property type="entry name" value="TonB-dependent receptor, beta-barrel domain"/>
    <property type="match status" value="1"/>
</dbReference>